<dbReference type="Pfam" id="PF05637">
    <property type="entry name" value="Glyco_transf_34"/>
    <property type="match status" value="1"/>
</dbReference>
<dbReference type="EMBL" id="MN740811">
    <property type="protein sequence ID" value="QHU12992.1"/>
    <property type="molecule type" value="Genomic_DNA"/>
</dbReference>
<evidence type="ECO:0000256" key="1">
    <source>
        <dbReference type="ARBA" id="ARBA00022676"/>
    </source>
</evidence>
<sequence length="232" mass="26811">MVTILTLSIGHDFCKALQDCLQSKRLYAGRHGYTYTEGGETYWDRNRPIPWSKVPFVLSELSKLPDGALLWLSDADVLITNPALSIEEHILPYFPATKDMLMTVDSCGHLNSGNMFMRNSLWLRDFWRRVGEQTDLLYHIWWENAAIIKLLEQNPMDLKHVEITSDHTRFNSYLQGLPGKKLWCPSDFLVHFAGVYDLERIQTLVGVIRLGKIPRLSLKDTRKISYISINEL</sequence>
<proteinExistence type="predicted"/>
<keyword evidence="2" id="KW-0808">Transferase</keyword>
<dbReference type="InterPro" id="IPR029044">
    <property type="entry name" value="Nucleotide-diphossugar_trans"/>
</dbReference>
<name>A0A6C0K4K4_9ZZZZ</name>
<dbReference type="GO" id="GO:0006487">
    <property type="term" value="P:protein N-linked glycosylation"/>
    <property type="evidence" value="ECO:0007669"/>
    <property type="project" value="TreeGrafter"/>
</dbReference>
<evidence type="ECO:0008006" key="4">
    <source>
        <dbReference type="Google" id="ProtNLM"/>
    </source>
</evidence>
<dbReference type="AlphaFoldDB" id="A0A6C0K4K4"/>
<keyword evidence="1" id="KW-0328">Glycosyltransferase</keyword>
<dbReference type="GO" id="GO:0016757">
    <property type="term" value="F:glycosyltransferase activity"/>
    <property type="evidence" value="ECO:0007669"/>
    <property type="project" value="UniProtKB-KW"/>
</dbReference>
<accession>A0A6C0K4K4</accession>
<dbReference type="PANTHER" id="PTHR31306:SF4">
    <property type="entry name" value="ALPHA-1,2-GALACTOSYLTRANSFERASE"/>
    <property type="match status" value="1"/>
</dbReference>
<dbReference type="InterPro" id="IPR008630">
    <property type="entry name" value="Glyco_trans_34"/>
</dbReference>
<evidence type="ECO:0000313" key="3">
    <source>
        <dbReference type="EMBL" id="QHU12992.1"/>
    </source>
</evidence>
<protein>
    <recommendedName>
        <fullName evidence="4">Nucleotide-diphospho-sugar transferase domain-containing protein</fullName>
    </recommendedName>
</protein>
<dbReference type="GO" id="GO:0000139">
    <property type="term" value="C:Golgi membrane"/>
    <property type="evidence" value="ECO:0007669"/>
    <property type="project" value="TreeGrafter"/>
</dbReference>
<reference evidence="3" key="1">
    <citation type="journal article" date="2020" name="Nature">
        <title>Giant virus diversity and host interactions through global metagenomics.</title>
        <authorList>
            <person name="Schulz F."/>
            <person name="Roux S."/>
            <person name="Paez-Espino D."/>
            <person name="Jungbluth S."/>
            <person name="Walsh D.A."/>
            <person name="Denef V.J."/>
            <person name="McMahon K.D."/>
            <person name="Konstantinidis K.T."/>
            <person name="Eloe-Fadrosh E.A."/>
            <person name="Kyrpides N.C."/>
            <person name="Woyke T."/>
        </authorList>
    </citation>
    <scope>NUCLEOTIDE SEQUENCE</scope>
    <source>
        <strain evidence="3">GVMAG-S-1101172-89</strain>
    </source>
</reference>
<dbReference type="PANTHER" id="PTHR31306">
    <property type="entry name" value="ALPHA-1,6-MANNOSYLTRANSFERASE MNN11-RELATED"/>
    <property type="match status" value="1"/>
</dbReference>
<dbReference type="Gene3D" id="3.90.550.10">
    <property type="entry name" value="Spore Coat Polysaccharide Biosynthesis Protein SpsA, Chain A"/>
    <property type="match status" value="1"/>
</dbReference>
<evidence type="ECO:0000256" key="2">
    <source>
        <dbReference type="ARBA" id="ARBA00022679"/>
    </source>
</evidence>
<organism evidence="3">
    <name type="scientific">viral metagenome</name>
    <dbReference type="NCBI Taxonomy" id="1070528"/>
    <lineage>
        <taxon>unclassified sequences</taxon>
        <taxon>metagenomes</taxon>
        <taxon>organismal metagenomes</taxon>
    </lineage>
</organism>